<feature type="region of interest" description="Disordered" evidence="1">
    <location>
        <begin position="397"/>
        <end position="423"/>
    </location>
</feature>
<protein>
    <submittedName>
        <fullName evidence="2">Portal protein</fullName>
    </submittedName>
</protein>
<name>A0A2Z4Q6M9_9CAUD</name>
<proteinExistence type="predicted"/>
<gene>
    <name evidence="2" type="primary">3</name>
    <name evidence="2" type="ORF">PBI_PERCIVAL_3</name>
</gene>
<keyword evidence="3" id="KW-1185">Reference proteome</keyword>
<reference evidence="3" key="1">
    <citation type="submission" date="2018-04" db="EMBL/GenBank/DDBJ databases">
        <authorList>
            <person name="Go L.Y."/>
            <person name="Mitchell J.A."/>
        </authorList>
    </citation>
    <scope>NUCLEOTIDE SEQUENCE [LARGE SCALE GENOMIC DNA]</scope>
</reference>
<dbReference type="EMBL" id="MH271308">
    <property type="protein sequence ID" value="AWY05691.1"/>
    <property type="molecule type" value="Genomic_DNA"/>
</dbReference>
<dbReference type="Proteomes" id="UP000250990">
    <property type="component" value="Segment"/>
</dbReference>
<dbReference type="InterPro" id="IPR021145">
    <property type="entry name" value="Portal_protein_SPP1_Gp6-like"/>
</dbReference>
<accession>A0A2Z4Q6M9</accession>
<evidence type="ECO:0000256" key="1">
    <source>
        <dbReference type="SAM" id="MobiDB-lite"/>
    </source>
</evidence>
<organism evidence="2 3">
    <name type="scientific">Microbacterium phage Percival</name>
    <dbReference type="NCBI Taxonomy" id="2201439"/>
    <lineage>
        <taxon>Viruses</taxon>
        <taxon>Duplodnaviria</taxon>
        <taxon>Heunggongvirae</taxon>
        <taxon>Uroviricota</taxon>
        <taxon>Caudoviricetes</taxon>
        <taxon>Casidaviridae</taxon>
        <taxon>Percivalvirus</taxon>
        <taxon>Percivalvirus percival</taxon>
    </lineage>
</organism>
<sequence>MPRGAKTEYRHLAKRAITNWLPLVSETFARDLFVEGYRTPRSDQDEISWEHWQRNGLDARQSIAVRGALEYGASYVLVLPGDRGPVIRPLSPLRSMAWYLDDDDEWPELAIRRLGKTKDGKGRLFEVYQGNEVSTFERTAEGRYRLIKTESHGLGHVPWVRFRDRLDGQAKGLIAPLIPLQDRVNEVSFATLIAIQYASFRQRWATGLAIPVDEDPDSPTYGEPVETFDAAVNRLWISDNHEAKFGDFAQTELSGHHTAYEASVKTLAAIGQISPNVMMGDLVNVSGEALLNMQHSTRRKRAELETIFGESWEQVFRLAARANGDPEPSEDAQVRWRDADGTNLAATVDALGKMTQMLNVPAEALWEKVPGITEQDIQRWKELAQVDPITALTAELERQSTLPTDPPIPGTATPAPVAVPVPA</sequence>
<dbReference type="Pfam" id="PF05133">
    <property type="entry name" value="SPP1_portal"/>
    <property type="match status" value="1"/>
</dbReference>
<evidence type="ECO:0000313" key="3">
    <source>
        <dbReference type="Proteomes" id="UP000250990"/>
    </source>
</evidence>
<evidence type="ECO:0000313" key="2">
    <source>
        <dbReference type="EMBL" id="AWY05691.1"/>
    </source>
</evidence>